<evidence type="ECO:0000256" key="3">
    <source>
        <dbReference type="ARBA" id="ARBA00022692"/>
    </source>
</evidence>
<sequence>MAVLSKWMEVSIPYKCYEVIHTWEPDCNLVAVEAGGIAFYQALKLYAPLYLVTYLLKRQFTLQATIHSVRNLLISSSFLGYYGFYLNLFSCLTRKLMGRYYNVFSSYFPAFAASFLCYFVERENRRRALAVYLANAATETALRMGVSRGIIKPYPNAEVYLFSVTMAAFFYFIKKWGFSDDAVGGIIKFLFGKDEAKRKIEHESRKKSRHVANQDLLQKTSNGITSADDFRVTLATFFHKICSSKHNSCNHTSTCIMYCLEGFFRPFLMGYFALSVIRCLSMRKELILSPSLFLSLLTDKRNFNLGLFLGGFGGTFKIFNCLLRWCIGKDLPIYAVPAALLGGLCMKFFPSSTISLYCFWKLLELGYLSGIEAGILPHVKGFKPLLFSASTALLLHASALEPHNLKPSYWRFLQQITNNRISEFNRRTLDIFGTHASKMRPDFWPKLDHRCTSQRFKEIAVLWLTP</sequence>
<comment type="caution">
    <text evidence="8">The sequence shown here is derived from an EMBL/GenBank/DDBJ whole genome shotgun (WGS) entry which is preliminary data.</text>
</comment>
<dbReference type="Proteomes" id="UP001497382">
    <property type="component" value="Unassembled WGS sequence"/>
</dbReference>
<evidence type="ECO:0000256" key="2">
    <source>
        <dbReference type="ARBA" id="ARBA00008924"/>
    </source>
</evidence>
<dbReference type="Pfam" id="PF15982">
    <property type="entry name" value="TMEM135_C_rich"/>
    <property type="match status" value="1"/>
</dbReference>
<comment type="similarity">
    <text evidence="2">Belongs to the TMEM135 family.</text>
</comment>
<evidence type="ECO:0000256" key="4">
    <source>
        <dbReference type="ARBA" id="ARBA00022989"/>
    </source>
</evidence>
<evidence type="ECO:0000313" key="9">
    <source>
        <dbReference type="Proteomes" id="UP001497382"/>
    </source>
</evidence>
<organism evidence="8 9">
    <name type="scientific">Larinioides sclopetarius</name>
    <dbReference type="NCBI Taxonomy" id="280406"/>
    <lineage>
        <taxon>Eukaryota</taxon>
        <taxon>Metazoa</taxon>
        <taxon>Ecdysozoa</taxon>
        <taxon>Arthropoda</taxon>
        <taxon>Chelicerata</taxon>
        <taxon>Arachnida</taxon>
        <taxon>Araneae</taxon>
        <taxon>Araneomorphae</taxon>
        <taxon>Entelegynae</taxon>
        <taxon>Araneoidea</taxon>
        <taxon>Araneidae</taxon>
        <taxon>Larinioides</taxon>
    </lineage>
</organism>
<dbReference type="GO" id="GO:0012505">
    <property type="term" value="C:endomembrane system"/>
    <property type="evidence" value="ECO:0007669"/>
    <property type="project" value="UniProtKB-SubCell"/>
</dbReference>
<keyword evidence="9" id="KW-1185">Reference proteome</keyword>
<evidence type="ECO:0000259" key="7">
    <source>
        <dbReference type="Pfam" id="PF15982"/>
    </source>
</evidence>
<gene>
    <name evidence="8" type="ORF">LARSCL_LOCUS9265</name>
</gene>
<evidence type="ECO:0000256" key="5">
    <source>
        <dbReference type="ARBA" id="ARBA00023136"/>
    </source>
</evidence>
<dbReference type="EMBL" id="CAXIEN010000102">
    <property type="protein sequence ID" value="CAL1277518.1"/>
    <property type="molecule type" value="Genomic_DNA"/>
</dbReference>
<proteinExistence type="inferred from homology"/>
<accession>A0AAV2A4E9</accession>
<reference evidence="8 9" key="1">
    <citation type="submission" date="2024-04" db="EMBL/GenBank/DDBJ databases">
        <authorList>
            <person name="Rising A."/>
            <person name="Reimegard J."/>
            <person name="Sonavane S."/>
            <person name="Akerstrom W."/>
            <person name="Nylinder S."/>
            <person name="Hedman E."/>
            <person name="Kallberg Y."/>
        </authorList>
    </citation>
    <scope>NUCLEOTIDE SEQUENCE [LARGE SCALE GENOMIC DNA]</scope>
</reference>
<feature type="transmembrane region" description="Helical" evidence="6">
    <location>
        <begin position="38"/>
        <end position="56"/>
    </location>
</feature>
<keyword evidence="5 6" id="KW-0472">Membrane</keyword>
<keyword evidence="4 6" id="KW-1133">Transmembrane helix</keyword>
<protein>
    <recommendedName>
        <fullName evidence="7">Transmembrane protein 135 N-terminal domain-containing protein</fullName>
    </recommendedName>
</protein>
<feature type="transmembrane region" description="Helical" evidence="6">
    <location>
        <begin position="68"/>
        <end position="88"/>
    </location>
</feature>
<comment type="subcellular location">
    <subcellularLocation>
        <location evidence="1">Endomembrane system</location>
        <topology evidence="1">Multi-pass membrane protein</topology>
    </subcellularLocation>
</comment>
<dbReference type="InterPro" id="IPR026749">
    <property type="entry name" value="Tmem135"/>
</dbReference>
<keyword evidence="3 6" id="KW-0812">Transmembrane</keyword>
<feature type="transmembrane region" description="Helical" evidence="6">
    <location>
        <begin position="100"/>
        <end position="120"/>
    </location>
</feature>
<name>A0AAV2A4E9_9ARAC</name>
<dbReference type="InterPro" id="IPR031926">
    <property type="entry name" value="TMEM135_N"/>
</dbReference>
<evidence type="ECO:0000313" key="8">
    <source>
        <dbReference type="EMBL" id="CAL1277518.1"/>
    </source>
</evidence>
<dbReference type="PANTHER" id="PTHR12459">
    <property type="entry name" value="TRANSMEMBRANE PROTEIN 135-RELATED"/>
    <property type="match status" value="1"/>
</dbReference>
<feature type="transmembrane region" description="Helical" evidence="6">
    <location>
        <begin position="331"/>
        <end position="349"/>
    </location>
</feature>
<dbReference type="PANTHER" id="PTHR12459:SF15">
    <property type="entry name" value="TRANSMEMBRANE PROTEIN 135"/>
    <property type="match status" value="1"/>
</dbReference>
<evidence type="ECO:0000256" key="6">
    <source>
        <dbReference type="SAM" id="Phobius"/>
    </source>
</evidence>
<feature type="domain" description="Transmembrane protein 135 N-terminal" evidence="7">
    <location>
        <begin position="13"/>
        <end position="146"/>
    </location>
</feature>
<dbReference type="AlphaFoldDB" id="A0AAV2A4E9"/>
<evidence type="ECO:0000256" key="1">
    <source>
        <dbReference type="ARBA" id="ARBA00004127"/>
    </source>
</evidence>
<feature type="transmembrane region" description="Helical" evidence="6">
    <location>
        <begin position="302"/>
        <end position="325"/>
    </location>
</feature>